<dbReference type="InterPro" id="IPR046157">
    <property type="entry name" value="DUF6159"/>
</dbReference>
<evidence type="ECO:0000313" key="2">
    <source>
        <dbReference type="EMBL" id="MFC4125860.1"/>
    </source>
</evidence>
<evidence type="ECO:0000256" key="1">
    <source>
        <dbReference type="SAM" id="Phobius"/>
    </source>
</evidence>
<keyword evidence="1" id="KW-1133">Transmembrane helix</keyword>
<dbReference type="Pfam" id="PF19656">
    <property type="entry name" value="DUF6159"/>
    <property type="match status" value="1"/>
</dbReference>
<name>A0ABV8L5B2_9NOCA</name>
<feature type="transmembrane region" description="Helical" evidence="1">
    <location>
        <begin position="216"/>
        <end position="240"/>
    </location>
</feature>
<feature type="transmembrane region" description="Helical" evidence="1">
    <location>
        <begin position="25"/>
        <end position="49"/>
    </location>
</feature>
<keyword evidence="3" id="KW-1185">Reference proteome</keyword>
<accession>A0ABV8L5B2</accession>
<organism evidence="2 3">
    <name type="scientific">Nocardia rhizosphaerae</name>
    <dbReference type="NCBI Taxonomy" id="1691571"/>
    <lineage>
        <taxon>Bacteria</taxon>
        <taxon>Bacillati</taxon>
        <taxon>Actinomycetota</taxon>
        <taxon>Actinomycetes</taxon>
        <taxon>Mycobacteriales</taxon>
        <taxon>Nocardiaceae</taxon>
        <taxon>Nocardia</taxon>
    </lineage>
</organism>
<keyword evidence="1" id="KW-0812">Transmembrane</keyword>
<proteinExistence type="predicted"/>
<gene>
    <name evidence="2" type="ORF">ACFOW8_13045</name>
</gene>
<dbReference type="Proteomes" id="UP001595767">
    <property type="component" value="Unassembled WGS sequence"/>
</dbReference>
<feature type="transmembrane region" description="Helical" evidence="1">
    <location>
        <begin position="61"/>
        <end position="82"/>
    </location>
</feature>
<keyword evidence="1" id="KW-0472">Membrane</keyword>
<dbReference type="EMBL" id="JBHSBA010000005">
    <property type="protein sequence ID" value="MFC4125860.1"/>
    <property type="molecule type" value="Genomic_DNA"/>
</dbReference>
<comment type="caution">
    <text evidence="2">The sequence shown here is derived from an EMBL/GenBank/DDBJ whole genome shotgun (WGS) entry which is preliminary data.</text>
</comment>
<dbReference type="RefSeq" id="WP_378550570.1">
    <property type="nucleotide sequence ID" value="NZ_JBHSBA010000005.1"/>
</dbReference>
<feature type="transmembrane region" description="Helical" evidence="1">
    <location>
        <begin position="184"/>
        <end position="210"/>
    </location>
</feature>
<evidence type="ECO:0000313" key="3">
    <source>
        <dbReference type="Proteomes" id="UP001595767"/>
    </source>
</evidence>
<reference evidence="3" key="1">
    <citation type="journal article" date="2019" name="Int. J. Syst. Evol. Microbiol.">
        <title>The Global Catalogue of Microorganisms (GCM) 10K type strain sequencing project: providing services to taxonomists for standard genome sequencing and annotation.</title>
        <authorList>
            <consortium name="The Broad Institute Genomics Platform"/>
            <consortium name="The Broad Institute Genome Sequencing Center for Infectious Disease"/>
            <person name="Wu L."/>
            <person name="Ma J."/>
        </authorList>
    </citation>
    <scope>NUCLEOTIDE SEQUENCE [LARGE SCALE GENOMIC DNA]</scope>
    <source>
        <strain evidence="3">CGMCC 4.7204</strain>
    </source>
</reference>
<feature type="transmembrane region" description="Helical" evidence="1">
    <location>
        <begin position="134"/>
        <end position="155"/>
    </location>
</feature>
<protein>
    <submittedName>
        <fullName evidence="2">DUF6159 family protein</fullName>
    </submittedName>
</protein>
<sequence>MTVAFAQSWQMFKTSAAVLRTRKELAVFPVLSGVASVAVTASFVVPIVAVDLWDRSSAVTYVLFGLMYLASAFVTVFFNAALISQADLAMRGGDPSAAGGIQAAAARWPRILLWALVSATVSQLLRMVQDRVGFLGDLLVSLVGAAWQVVTFLVLPHMVLADRGVVDAVRDSAASTKRTWGENVVGNAGLGLFGFLLAIPGGLLVIAGIMVLGVNIAGALALVLVGIALIIAAAVVTSALSGIYQTALYRYSVDGMVPVAFAGADLAHAFRQR</sequence>